<dbReference type="PANTHER" id="PTHR14845">
    <property type="entry name" value="COILED-COIL DOMAIN-CONTAINING 166"/>
    <property type="match status" value="1"/>
</dbReference>
<evidence type="ECO:0000313" key="3">
    <source>
        <dbReference type="EMBL" id="KAG7330395.1"/>
    </source>
</evidence>
<dbReference type="AlphaFoldDB" id="A0A9D3SP48"/>
<comment type="caution">
    <text evidence="3">The sequence shown here is derived from an EMBL/GenBank/DDBJ whole genome shotgun (WGS) entry which is preliminary data.</text>
</comment>
<dbReference type="Proteomes" id="UP000824219">
    <property type="component" value="Linkage Group LG07"/>
</dbReference>
<sequence>MAPKKKKKSKASGGSEKEKDVERDAEKEAQLHREHDTLTKTLGNLKMRAEQLQRDNQGLQNDANQIPMESQELTSYMLKQTQKHHNEINLSDQSQQNLEALNKQRGEMVEKHNEQVNGLKEEILEKENELALQNLEIAKLGDKKSLQQQHLDRITELEQEVISAHCHHSESLNAIKANNFIEKERHKAACKHTVWELTLKAKKEASTSLLSYIQKVPEEYHRLHEELQHLIQRAQALRSHQQLLQMKRRQLLLEKEYVQELQCLRTSTAQVDCFQLTDLGILNNKPHFD</sequence>
<protein>
    <submittedName>
        <fullName evidence="3">Uncharacterized protein</fullName>
    </submittedName>
</protein>
<feature type="compositionally biased region" description="Basic and acidic residues" evidence="2">
    <location>
        <begin position="15"/>
        <end position="38"/>
    </location>
</feature>
<proteinExistence type="predicted"/>
<name>A0A9D3SP48_9TELE</name>
<feature type="coiled-coil region" evidence="1">
    <location>
        <begin position="91"/>
        <end position="136"/>
    </location>
</feature>
<gene>
    <name evidence="3" type="ORF">KOW79_006617</name>
</gene>
<keyword evidence="4" id="KW-1185">Reference proteome</keyword>
<dbReference type="PANTHER" id="PTHR14845:SF0">
    <property type="entry name" value="DUF4515 DOMAIN-CONTAINING PROTEIN"/>
    <property type="match status" value="1"/>
</dbReference>
<evidence type="ECO:0000313" key="4">
    <source>
        <dbReference type="Proteomes" id="UP000824219"/>
    </source>
</evidence>
<reference evidence="3 4" key="1">
    <citation type="submission" date="2021-06" db="EMBL/GenBank/DDBJ databases">
        <title>Chromosome-level genome assembly of the red-tail catfish (Hemibagrus wyckioides).</title>
        <authorList>
            <person name="Shao F."/>
        </authorList>
    </citation>
    <scope>NUCLEOTIDE SEQUENCE [LARGE SCALE GENOMIC DNA]</scope>
    <source>
        <strain evidence="3">EC202008001</strain>
        <tissue evidence="3">Blood</tissue>
    </source>
</reference>
<feature type="compositionally biased region" description="Basic residues" evidence="2">
    <location>
        <begin position="1"/>
        <end position="10"/>
    </location>
</feature>
<feature type="region of interest" description="Disordered" evidence="2">
    <location>
        <begin position="1"/>
        <end position="43"/>
    </location>
</feature>
<dbReference type="EMBL" id="JAHKSW010000007">
    <property type="protein sequence ID" value="KAG7330395.1"/>
    <property type="molecule type" value="Genomic_DNA"/>
</dbReference>
<organism evidence="3 4">
    <name type="scientific">Hemibagrus wyckioides</name>
    <dbReference type="NCBI Taxonomy" id="337641"/>
    <lineage>
        <taxon>Eukaryota</taxon>
        <taxon>Metazoa</taxon>
        <taxon>Chordata</taxon>
        <taxon>Craniata</taxon>
        <taxon>Vertebrata</taxon>
        <taxon>Euteleostomi</taxon>
        <taxon>Actinopterygii</taxon>
        <taxon>Neopterygii</taxon>
        <taxon>Teleostei</taxon>
        <taxon>Ostariophysi</taxon>
        <taxon>Siluriformes</taxon>
        <taxon>Bagridae</taxon>
        <taxon>Hemibagrus</taxon>
    </lineage>
</organism>
<evidence type="ECO:0000256" key="1">
    <source>
        <dbReference type="SAM" id="Coils"/>
    </source>
</evidence>
<evidence type="ECO:0000256" key="2">
    <source>
        <dbReference type="SAM" id="MobiDB-lite"/>
    </source>
</evidence>
<keyword evidence="1" id="KW-0175">Coiled coil</keyword>
<dbReference type="OrthoDB" id="2129492at2759"/>
<accession>A0A9D3SP48</accession>